<dbReference type="OMA" id="RADCIEG"/>
<dbReference type="GO" id="GO:0005770">
    <property type="term" value="C:late endosome"/>
    <property type="evidence" value="ECO:0007669"/>
    <property type="project" value="TreeGrafter"/>
</dbReference>
<dbReference type="Proteomes" id="UP000008672">
    <property type="component" value="Unassembled WGS sequence"/>
</dbReference>
<organism evidence="1 2">
    <name type="scientific">Latimeria chalumnae</name>
    <name type="common">Coelacanth</name>
    <dbReference type="NCBI Taxonomy" id="7897"/>
    <lineage>
        <taxon>Eukaryota</taxon>
        <taxon>Metazoa</taxon>
        <taxon>Chordata</taxon>
        <taxon>Craniata</taxon>
        <taxon>Vertebrata</taxon>
        <taxon>Euteleostomi</taxon>
        <taxon>Coelacanthiformes</taxon>
        <taxon>Coelacanthidae</taxon>
        <taxon>Latimeria</taxon>
    </lineage>
</organism>
<proteinExistence type="predicted"/>
<dbReference type="Ensembl" id="ENSLACT00000005814.2">
    <property type="protein sequence ID" value="ENSLACP00000005764.2"/>
    <property type="gene ID" value="ENSLACG00000005117.2"/>
</dbReference>
<dbReference type="Bgee" id="ENSLACG00000005117">
    <property type="expression patterns" value="Expressed in chordate pharynx and 6 other cell types or tissues"/>
</dbReference>
<evidence type="ECO:0000313" key="1">
    <source>
        <dbReference type="Ensembl" id="ENSLACP00000005764.2"/>
    </source>
</evidence>
<sequence length="202" mass="22789">MVHGFLIHSLGLGSSGDSGLSRMLYSRMFNSEPKDPVLGADEQDLEEERLLRKEQLAAVARQVKSSCILSWQAAGKTLHEFGLPPSDEPSVLQDAEFGVFRLPLGDPFSETKIVVWLGIWFLSFTLICDPHENLMLAENTLRTVTKYLLEYLKPLSQGSEILLKADKIEVILNRFLPHGQLLFINHRFVHSLEKELSSCILK</sequence>
<dbReference type="PANTHER" id="PTHR16120:SF0">
    <property type="entry name" value="AP-5 COMPLEX SUBUNIT SIGMA-1"/>
    <property type="match status" value="1"/>
</dbReference>
<gene>
    <name evidence="1" type="primary">AP5S1</name>
</gene>
<dbReference type="STRING" id="7897.ENSLACP00000005764"/>
<dbReference type="GO" id="GO:0005764">
    <property type="term" value="C:lysosome"/>
    <property type="evidence" value="ECO:0007669"/>
    <property type="project" value="TreeGrafter"/>
</dbReference>
<dbReference type="GO" id="GO:0000724">
    <property type="term" value="P:double-strand break repair via homologous recombination"/>
    <property type="evidence" value="ECO:0007669"/>
    <property type="project" value="InterPro"/>
</dbReference>
<accession>H3A7Z3</accession>
<dbReference type="InParanoid" id="H3A7Z3"/>
<dbReference type="GO" id="GO:0005829">
    <property type="term" value="C:cytosol"/>
    <property type="evidence" value="ECO:0007669"/>
    <property type="project" value="TreeGrafter"/>
</dbReference>
<dbReference type="GeneTree" id="ENSGT00390000013178"/>
<dbReference type="PANTHER" id="PTHR16120">
    <property type="entry name" value="AP-5 COMPLEX SUBUNIT SIGMA-1"/>
    <property type="match status" value="1"/>
</dbReference>
<name>H3A7Z3_LATCH</name>
<reference evidence="1" key="2">
    <citation type="submission" date="2025-08" db="UniProtKB">
        <authorList>
            <consortium name="Ensembl"/>
        </authorList>
    </citation>
    <scope>IDENTIFICATION</scope>
</reference>
<reference evidence="1" key="3">
    <citation type="submission" date="2025-09" db="UniProtKB">
        <authorList>
            <consortium name="Ensembl"/>
        </authorList>
    </citation>
    <scope>IDENTIFICATION</scope>
</reference>
<dbReference type="KEGG" id="lcm:102365518"/>
<dbReference type="InterPro" id="IPR029392">
    <property type="entry name" value="AP-5_subunit_s1"/>
</dbReference>
<reference evidence="2" key="1">
    <citation type="submission" date="2011-08" db="EMBL/GenBank/DDBJ databases">
        <title>The draft genome of Latimeria chalumnae.</title>
        <authorList>
            <person name="Di Palma F."/>
            <person name="Alfoldi J."/>
            <person name="Johnson J."/>
            <person name="Berlin A."/>
            <person name="Gnerre S."/>
            <person name="Jaffe D."/>
            <person name="MacCallum I."/>
            <person name="Young S."/>
            <person name="Walker B.J."/>
            <person name="Lander E."/>
            <person name="Lindblad-Toh K."/>
        </authorList>
    </citation>
    <scope>NUCLEOTIDE SEQUENCE [LARGE SCALE GENOMIC DNA]</scope>
    <source>
        <strain evidence="2">Wild caught</strain>
    </source>
</reference>
<dbReference type="HOGENOM" id="CLU_114672_1_0_1"/>
<keyword evidence="2" id="KW-1185">Reference proteome</keyword>
<dbReference type="FunCoup" id="H3A7Z3">
    <property type="interactions" value="1187"/>
</dbReference>
<dbReference type="GeneID" id="102365518"/>
<dbReference type="eggNOG" id="ENOG502RZ3F">
    <property type="taxonomic scope" value="Eukaryota"/>
</dbReference>
<dbReference type="GO" id="GO:0030119">
    <property type="term" value="C:AP-type membrane coat adaptor complex"/>
    <property type="evidence" value="ECO:0007669"/>
    <property type="project" value="InterPro"/>
</dbReference>
<protein>
    <submittedName>
        <fullName evidence="1">Adaptor related protein complex 5 subunit sigma 1</fullName>
    </submittedName>
</protein>
<dbReference type="RefSeq" id="XP_064420893.1">
    <property type="nucleotide sequence ID" value="XM_064564823.1"/>
</dbReference>
<dbReference type="OrthoDB" id="370698at2759"/>
<dbReference type="CTD" id="55317"/>
<dbReference type="EMBL" id="AFYH01164492">
    <property type="status" value="NOT_ANNOTATED_CDS"/>
    <property type="molecule type" value="Genomic_DNA"/>
</dbReference>
<dbReference type="AlphaFoldDB" id="H3A7Z3"/>
<dbReference type="Pfam" id="PF15001">
    <property type="entry name" value="AP-5_subunit_s1"/>
    <property type="match status" value="1"/>
</dbReference>
<dbReference type="GO" id="GO:0016197">
    <property type="term" value="P:endosomal transport"/>
    <property type="evidence" value="ECO:0007669"/>
    <property type="project" value="InterPro"/>
</dbReference>
<evidence type="ECO:0000313" key="2">
    <source>
        <dbReference type="Proteomes" id="UP000008672"/>
    </source>
</evidence>